<evidence type="ECO:0000259" key="1">
    <source>
        <dbReference type="Pfam" id="PF04015"/>
    </source>
</evidence>
<evidence type="ECO:0000313" key="2">
    <source>
        <dbReference type="EMBL" id="OQB72511.1"/>
    </source>
</evidence>
<dbReference type="InterPro" id="IPR007160">
    <property type="entry name" value="DUF362"/>
</dbReference>
<feature type="domain" description="DUF362" evidence="1">
    <location>
        <begin position="72"/>
        <end position="263"/>
    </location>
</feature>
<reference evidence="2" key="1">
    <citation type="submission" date="2017-02" db="EMBL/GenBank/DDBJ databases">
        <title>Delving into the versatile metabolic prowess of the omnipresent phylum Bacteroidetes.</title>
        <authorList>
            <person name="Nobu M.K."/>
            <person name="Mei R."/>
            <person name="Narihiro T."/>
            <person name="Kuroda K."/>
            <person name="Liu W.-T."/>
        </authorList>
    </citation>
    <scope>NUCLEOTIDE SEQUENCE</scope>
    <source>
        <strain evidence="2">ADurb.Bin131</strain>
    </source>
</reference>
<name>A0A1V6C6M9_UNCT6</name>
<dbReference type="Pfam" id="PF04015">
    <property type="entry name" value="DUF362"/>
    <property type="match status" value="1"/>
</dbReference>
<dbReference type="EMBL" id="MWDQ01000125">
    <property type="protein sequence ID" value="OQB72511.1"/>
    <property type="molecule type" value="Genomic_DNA"/>
</dbReference>
<dbReference type="Proteomes" id="UP000485562">
    <property type="component" value="Unassembled WGS sequence"/>
</dbReference>
<comment type="caution">
    <text evidence="2">The sequence shown here is derived from an EMBL/GenBank/DDBJ whole genome shotgun (WGS) entry which is preliminary data.</text>
</comment>
<protein>
    <recommendedName>
        <fullName evidence="1">DUF362 domain-containing protein</fullName>
    </recommendedName>
</protein>
<gene>
    <name evidence="2" type="ORF">BWX89_01286</name>
</gene>
<dbReference type="AlphaFoldDB" id="A0A1V6C6M9"/>
<organism evidence="2">
    <name type="scientific">candidate division TA06 bacterium ADurb.Bin131</name>
    <dbReference type="NCBI Taxonomy" id="1852827"/>
    <lineage>
        <taxon>Bacteria</taxon>
        <taxon>Bacteria division TA06</taxon>
    </lineage>
</organism>
<accession>A0A1V6C6M9</accession>
<proteinExistence type="predicted"/>
<sequence>MDRKEFLKRSVAAAAGILLAEHSKIFRTIPADAQVQQPTIYVSKDKSPSAMVSAVVAAMGGMGKFIKKGSKVTIKPNIAWNRTPEQAATTNPEVVSTLVKMCLDAGASSVVVTDLPCNPWQVTYVTSGIKEAVERAGGIIKSPSKFRKVQIPSGIVLKEAEILEDVLDADVFINVPIVKVHGSQAKITISMKNFMGIVKDRGYFHRTDLNQCIADICSYLKPALTVVDATRILLTNGPQGPGSVKETKMVFAGTDFVALDAFGSTLLGVNPADVRHIQIAEKMGLGQSDLSKIKIRYV</sequence>